<dbReference type="PANTHER" id="PTHR37524">
    <property type="entry name" value="RIBOSOMAL RNA LARGE SUBUNIT METHYLTRANSFERASE M"/>
    <property type="match status" value="1"/>
</dbReference>
<keyword evidence="13" id="KW-1185">Reference proteome</keyword>
<dbReference type="PANTHER" id="PTHR37524:SF2">
    <property type="entry name" value="RIBOSOMAL RNA METHYLTRANSFERASE FTSJ DOMAIN-CONTAINING PROTEIN"/>
    <property type="match status" value="1"/>
</dbReference>
<sequence length="358" mass="40835">MNGLVLLCRAGFEGDCAAEIQEKAAALGVYGYCQTQADQAYVVYHCQAEEADHLAKKLPLKELIFTRTFFVLLTSAQLAGIEDRVSVVKEALEPHKEWFGLAGALRVETPDSNEANAIAKFCRKFAVPLRQGLRAADLLSKKPLAKRPFLHVFFVNKAYALLGYSYSFNQSPFEEGILRLRMPSNGPSRSTLKLDEAFHVFIPEDEREQRIQAGMRAVDLGAAPGGWTYQLVRRGMMVQAVDNGPMADSLMETGQVDHIREDGFKYRPKRRNVTWLVCDMVEKPARVGELMTAWLLEEYCKEAIFNLKLPMRQRYASVKQYLDQITEQLQEQGERSFEIQAKHLYHDREEVTVHLRWL</sequence>
<dbReference type="Pfam" id="PF01728">
    <property type="entry name" value="FtsJ"/>
    <property type="match status" value="1"/>
</dbReference>
<feature type="active site" description="Proton acceptor" evidence="6 7">
    <location>
        <position position="308"/>
    </location>
</feature>
<evidence type="ECO:0000256" key="8">
    <source>
        <dbReference type="PIRSR" id="PIRSR028774-2"/>
    </source>
</evidence>
<feature type="binding site" evidence="6 8">
    <location>
        <position position="262"/>
    </location>
    <ligand>
        <name>S-adenosyl-L-methionine</name>
        <dbReference type="ChEBI" id="CHEBI:59789"/>
    </ligand>
</feature>
<dbReference type="Pfam" id="PF21239">
    <property type="entry name" value="RLMM_N"/>
    <property type="match status" value="1"/>
</dbReference>
<evidence type="ECO:0000256" key="2">
    <source>
        <dbReference type="ARBA" id="ARBA00022552"/>
    </source>
</evidence>
<name>A0A432YBG5_9GAMM</name>
<evidence type="ECO:0000313" key="13">
    <source>
        <dbReference type="Proteomes" id="UP000287330"/>
    </source>
</evidence>
<keyword evidence="4 6" id="KW-0808">Transferase</keyword>
<dbReference type="AlphaFoldDB" id="A0A432YBG5"/>
<dbReference type="NCBIfam" id="NF008734">
    <property type="entry name" value="PRK11760.1"/>
    <property type="match status" value="1"/>
</dbReference>
<gene>
    <name evidence="6" type="primary">rlmM</name>
    <name evidence="12" type="ORF">CWE25_01630</name>
</gene>
<evidence type="ECO:0000259" key="10">
    <source>
        <dbReference type="Pfam" id="PF18125"/>
    </source>
</evidence>
<proteinExistence type="inferred from homology"/>
<feature type="domain" description="RlmM ferredoxin-like" evidence="10">
    <location>
        <begin position="1"/>
        <end position="70"/>
    </location>
</feature>
<feature type="binding site" evidence="6 8">
    <location>
        <begin position="223"/>
        <end position="226"/>
    </location>
    <ligand>
        <name>S-adenosyl-L-methionine</name>
        <dbReference type="ChEBI" id="CHEBI:59789"/>
    </ligand>
</feature>
<dbReference type="InterPro" id="IPR040739">
    <property type="entry name" value="RlmM_FDX"/>
</dbReference>
<feature type="binding site" evidence="6 8">
    <location>
        <position position="190"/>
    </location>
    <ligand>
        <name>S-adenosyl-L-methionine</name>
        <dbReference type="ChEBI" id="CHEBI:59789"/>
    </ligand>
</feature>
<dbReference type="InterPro" id="IPR011224">
    <property type="entry name" value="rRNA_MeTrfase_M"/>
</dbReference>
<dbReference type="GO" id="GO:0005737">
    <property type="term" value="C:cytoplasm"/>
    <property type="evidence" value="ECO:0007669"/>
    <property type="project" value="UniProtKB-SubCell"/>
</dbReference>
<keyword evidence="2 6" id="KW-0698">rRNA processing</keyword>
<keyword evidence="1 6" id="KW-0963">Cytoplasm</keyword>
<feature type="binding site" evidence="6 8">
    <location>
        <position position="279"/>
    </location>
    <ligand>
        <name>S-adenosyl-L-methionine</name>
        <dbReference type="ChEBI" id="CHEBI:59789"/>
    </ligand>
</feature>
<evidence type="ECO:0000256" key="3">
    <source>
        <dbReference type="ARBA" id="ARBA00022603"/>
    </source>
</evidence>
<keyword evidence="3 6" id="KW-0489">Methyltransferase</keyword>
<evidence type="ECO:0000313" key="12">
    <source>
        <dbReference type="EMBL" id="RUO58319.1"/>
    </source>
</evidence>
<dbReference type="OrthoDB" id="154490at2"/>
<dbReference type="InterPro" id="IPR029063">
    <property type="entry name" value="SAM-dependent_MTases_sf"/>
</dbReference>
<dbReference type="GO" id="GO:0006364">
    <property type="term" value="P:rRNA processing"/>
    <property type="evidence" value="ECO:0007669"/>
    <property type="project" value="UniProtKB-UniRule"/>
</dbReference>
<dbReference type="Proteomes" id="UP000287330">
    <property type="component" value="Unassembled WGS sequence"/>
</dbReference>
<comment type="catalytic activity">
    <reaction evidence="6">
        <text>cytidine(2498) in 23S rRNA + S-adenosyl-L-methionine = 2'-O-methylcytidine(2498) in 23S rRNA + S-adenosyl-L-homocysteine + H(+)</text>
        <dbReference type="Rhea" id="RHEA:42788"/>
        <dbReference type="Rhea" id="RHEA-COMP:10244"/>
        <dbReference type="Rhea" id="RHEA-COMP:10245"/>
        <dbReference type="ChEBI" id="CHEBI:15378"/>
        <dbReference type="ChEBI" id="CHEBI:57856"/>
        <dbReference type="ChEBI" id="CHEBI:59789"/>
        <dbReference type="ChEBI" id="CHEBI:74495"/>
        <dbReference type="ChEBI" id="CHEBI:82748"/>
        <dbReference type="EC" id="2.1.1.186"/>
    </reaction>
</comment>
<comment type="function">
    <text evidence="6">Catalyzes the 2'-O-methylation at nucleotide C2498 in 23S rRNA.</text>
</comment>
<dbReference type="InterPro" id="IPR002877">
    <property type="entry name" value="RNA_MeTrfase_FtsJ_dom"/>
</dbReference>
<dbReference type="PIRSF" id="PIRSF028774">
    <property type="entry name" value="UCP028774"/>
    <property type="match status" value="1"/>
</dbReference>
<dbReference type="GO" id="GO:0032259">
    <property type="term" value="P:methylation"/>
    <property type="evidence" value="ECO:0007669"/>
    <property type="project" value="UniProtKB-KW"/>
</dbReference>
<protein>
    <recommendedName>
        <fullName evidence="6">Ribosomal RNA large subunit methyltransferase M</fullName>
        <ecNumber evidence="6">2.1.1.186</ecNumber>
    </recommendedName>
    <alternativeName>
        <fullName evidence="6">23S rRNA (cytidine2498-2'-O)-methyltransferase</fullName>
    </alternativeName>
    <alternativeName>
        <fullName evidence="6">23S rRNA 2'-O-ribose methyltransferase RlmM</fullName>
    </alternativeName>
</protein>
<dbReference type="Gene3D" id="3.40.50.150">
    <property type="entry name" value="Vaccinia Virus protein VP39"/>
    <property type="match status" value="1"/>
</dbReference>
<accession>A0A432YBG5</accession>
<dbReference type="HAMAP" id="MF_01551">
    <property type="entry name" value="23SrRNA_methyltr_M"/>
    <property type="match status" value="1"/>
</dbReference>
<dbReference type="EMBL" id="PIPV01000001">
    <property type="protein sequence ID" value="RUO58319.1"/>
    <property type="molecule type" value="Genomic_DNA"/>
</dbReference>
<dbReference type="InterPro" id="IPR048646">
    <property type="entry name" value="RlmM_THUMP-like"/>
</dbReference>
<dbReference type="RefSeq" id="WP_110572511.1">
    <property type="nucleotide sequence ID" value="NZ_PIPV01000001.1"/>
</dbReference>
<evidence type="ECO:0000259" key="11">
    <source>
        <dbReference type="Pfam" id="PF21239"/>
    </source>
</evidence>
<comment type="subunit">
    <text evidence="6">Monomer.</text>
</comment>
<comment type="subcellular location">
    <subcellularLocation>
        <location evidence="6">Cytoplasm</location>
    </subcellularLocation>
</comment>
<reference evidence="13" key="1">
    <citation type="journal article" date="2018" name="Front. Microbiol.">
        <title>Genome-Based Analysis Reveals the Taxonomy and Diversity of the Family Idiomarinaceae.</title>
        <authorList>
            <person name="Liu Y."/>
            <person name="Lai Q."/>
            <person name="Shao Z."/>
        </authorList>
    </citation>
    <scope>NUCLEOTIDE SEQUENCE [LARGE SCALE GENOMIC DNA]</scope>
    <source>
        <strain evidence="13">F23</strain>
    </source>
</reference>
<evidence type="ECO:0000256" key="7">
    <source>
        <dbReference type="PIRSR" id="PIRSR028774-1"/>
    </source>
</evidence>
<organism evidence="12 13">
    <name type="scientific">Idiomarina fontislapidosi</name>
    <dbReference type="NCBI Taxonomy" id="263723"/>
    <lineage>
        <taxon>Bacteria</taxon>
        <taxon>Pseudomonadati</taxon>
        <taxon>Pseudomonadota</taxon>
        <taxon>Gammaproteobacteria</taxon>
        <taxon>Alteromonadales</taxon>
        <taxon>Idiomarinaceae</taxon>
        <taxon>Idiomarina</taxon>
    </lineage>
</organism>
<dbReference type="Gene3D" id="3.30.2300.20">
    <property type="match status" value="1"/>
</dbReference>
<feature type="domain" description="Ribosomal RNA methyltransferase FtsJ" evidence="9">
    <location>
        <begin position="188"/>
        <end position="282"/>
    </location>
</feature>
<evidence type="ECO:0000256" key="5">
    <source>
        <dbReference type="ARBA" id="ARBA00022691"/>
    </source>
</evidence>
<evidence type="ECO:0000256" key="6">
    <source>
        <dbReference type="HAMAP-Rule" id="MF_01551"/>
    </source>
</evidence>
<dbReference type="Pfam" id="PF18125">
    <property type="entry name" value="RlmM_FDX"/>
    <property type="match status" value="1"/>
</dbReference>
<dbReference type="GO" id="GO:0008757">
    <property type="term" value="F:S-adenosylmethionine-dependent methyltransferase activity"/>
    <property type="evidence" value="ECO:0007669"/>
    <property type="project" value="UniProtKB-UniRule"/>
</dbReference>
<dbReference type="EC" id="2.1.1.186" evidence="6"/>
<comment type="similarity">
    <text evidence="6">Belongs to the class I-like SAM-binding methyltransferase superfamily. RNA methyltransferase RlmE family. RlmM subfamily.</text>
</comment>
<evidence type="ECO:0000256" key="1">
    <source>
        <dbReference type="ARBA" id="ARBA00022490"/>
    </source>
</evidence>
<evidence type="ECO:0000256" key="4">
    <source>
        <dbReference type="ARBA" id="ARBA00022679"/>
    </source>
</evidence>
<evidence type="ECO:0000259" key="9">
    <source>
        <dbReference type="Pfam" id="PF01728"/>
    </source>
</evidence>
<dbReference type="Gene3D" id="3.30.70.2810">
    <property type="match status" value="1"/>
</dbReference>
<dbReference type="SUPFAM" id="SSF53335">
    <property type="entry name" value="S-adenosyl-L-methionine-dependent methyltransferases"/>
    <property type="match status" value="1"/>
</dbReference>
<keyword evidence="5 6" id="KW-0949">S-adenosyl-L-methionine</keyword>
<feature type="binding site" evidence="6 8">
    <location>
        <position position="242"/>
    </location>
    <ligand>
        <name>S-adenosyl-L-methionine</name>
        <dbReference type="ChEBI" id="CHEBI:59789"/>
    </ligand>
</feature>
<feature type="domain" description="Ribosomal RNA large subunit methyltransferase M THUMP-like" evidence="11">
    <location>
        <begin position="83"/>
        <end position="166"/>
    </location>
</feature>
<comment type="caution">
    <text evidence="12">The sequence shown here is derived from an EMBL/GenBank/DDBJ whole genome shotgun (WGS) entry which is preliminary data.</text>
</comment>